<feature type="region of interest" description="Disordered" evidence="1">
    <location>
        <begin position="114"/>
        <end position="144"/>
    </location>
</feature>
<evidence type="ECO:0000313" key="3">
    <source>
        <dbReference type="Proteomes" id="UP000800093"/>
    </source>
</evidence>
<dbReference type="EMBL" id="ML986593">
    <property type="protein sequence ID" value="KAF2267210.1"/>
    <property type="molecule type" value="Genomic_DNA"/>
</dbReference>
<evidence type="ECO:0000256" key="1">
    <source>
        <dbReference type="SAM" id="MobiDB-lite"/>
    </source>
</evidence>
<reference evidence="3" key="1">
    <citation type="journal article" date="2020" name="Stud. Mycol.">
        <title>101 Dothideomycetes genomes: A test case for predicting lifestyles and emergence of pathogens.</title>
        <authorList>
            <person name="Haridas S."/>
            <person name="Albert R."/>
            <person name="Binder M."/>
            <person name="Bloem J."/>
            <person name="LaButti K."/>
            <person name="Salamov A."/>
            <person name="Andreopoulos B."/>
            <person name="Baker S."/>
            <person name="Barry K."/>
            <person name="Bills G."/>
            <person name="Bluhm B."/>
            <person name="Cannon C."/>
            <person name="Castanera R."/>
            <person name="Culley D."/>
            <person name="Daum C."/>
            <person name="Ezra D."/>
            <person name="Gonzalez J."/>
            <person name="Henrissat B."/>
            <person name="Kuo A."/>
            <person name="Liang C."/>
            <person name="Lipzen A."/>
            <person name="Lutzoni F."/>
            <person name="Magnuson J."/>
            <person name="Mondo S."/>
            <person name="Nolan M."/>
            <person name="Ohm R."/>
            <person name="Pangilinan J."/>
            <person name="Park H.-J."/>
            <person name="Ramirez L."/>
            <person name="Alfaro M."/>
            <person name="Sun H."/>
            <person name="Tritt A."/>
            <person name="Yoshinaga Y."/>
            <person name="Zwiers L.-H."/>
            <person name="Turgeon B."/>
            <person name="Goodwin S."/>
            <person name="Spatafora J."/>
            <person name="Crous P."/>
            <person name="Grigoriev I."/>
        </authorList>
    </citation>
    <scope>NUCLEOTIDE SEQUENCE [LARGE SCALE GENOMIC DNA]</scope>
    <source>
        <strain evidence="3">CBS 304.66</strain>
    </source>
</reference>
<dbReference type="Proteomes" id="UP000800093">
    <property type="component" value="Unassembled WGS sequence"/>
</dbReference>
<accession>A0A9P4N2F5</accession>
<sequence length="144" mass="15254">MTGILTLVPTVATAMTKLHNISVVVKALEDRAVDLDLLRTAVGDVLGGTAKGVLDTVGNNFGNLGEGLLTDTVDGLRKGVGNAAEYGGSAMYGTGRIIGRLGFRRLVGKQTQAAEDSVNEINNQEEGSTEMSEEERRRSSTLRF</sequence>
<feature type="compositionally biased region" description="Polar residues" evidence="1">
    <location>
        <begin position="114"/>
        <end position="124"/>
    </location>
</feature>
<comment type="caution">
    <text evidence="2">The sequence shown here is derived from an EMBL/GenBank/DDBJ whole genome shotgun (WGS) entry which is preliminary data.</text>
</comment>
<organism evidence="2 3">
    <name type="scientific">Lojkania enalia</name>
    <dbReference type="NCBI Taxonomy" id="147567"/>
    <lineage>
        <taxon>Eukaryota</taxon>
        <taxon>Fungi</taxon>
        <taxon>Dikarya</taxon>
        <taxon>Ascomycota</taxon>
        <taxon>Pezizomycotina</taxon>
        <taxon>Dothideomycetes</taxon>
        <taxon>Pleosporomycetidae</taxon>
        <taxon>Pleosporales</taxon>
        <taxon>Pleosporales incertae sedis</taxon>
        <taxon>Lojkania</taxon>
    </lineage>
</organism>
<proteinExistence type="predicted"/>
<evidence type="ECO:0000313" key="2">
    <source>
        <dbReference type="EMBL" id="KAF2267210.1"/>
    </source>
</evidence>
<keyword evidence="3" id="KW-1185">Reference proteome</keyword>
<gene>
    <name evidence="2" type="ORF">CC78DRAFT_577409</name>
</gene>
<name>A0A9P4N2F5_9PLEO</name>
<protein>
    <submittedName>
        <fullName evidence="2">Uncharacterized protein</fullName>
    </submittedName>
</protein>
<dbReference type="AlphaFoldDB" id="A0A9P4N2F5"/>